<evidence type="ECO:0000313" key="4">
    <source>
        <dbReference type="Proteomes" id="UP001389717"/>
    </source>
</evidence>
<dbReference type="Pfam" id="PF01740">
    <property type="entry name" value="STAS"/>
    <property type="match status" value="1"/>
</dbReference>
<dbReference type="PANTHER" id="PTHR33745">
    <property type="entry name" value="RSBT ANTAGONIST PROTEIN RSBS-RELATED"/>
    <property type="match status" value="1"/>
</dbReference>
<keyword evidence="1" id="KW-0597">Phosphoprotein</keyword>
<sequence>MNTKNDELYEFILQNTDDLTNTWFKSKKASIGSIYSESVPITIEEKLRAQNKKFIMSIAQIFNHRDDEKKYEAIKQWANEVARDRVLTNTPLSEIIHQFKLFRQIYWNKINGFTQTDPSGISPAHLLEWSNQFNFAFDSVIEEFVITYTDFHQATVAAQKEVIMELSSPVIKLTHSIAVLPLIGNIDTHRAKSLIESSLEQCQKKGIECLVIDISGVAIVDTMVANQIFLLVSSLDLIGVKSIITGMRPEVAQTATQLGLDFSKIAIYSNLERAIEDIKGIFESSYDIK</sequence>
<dbReference type="CDD" id="cd07041">
    <property type="entry name" value="STAS_RsbR_RsbS_like"/>
    <property type="match status" value="1"/>
</dbReference>
<dbReference type="Gene3D" id="3.30.750.24">
    <property type="entry name" value="STAS domain"/>
    <property type="match status" value="1"/>
</dbReference>
<dbReference type="RefSeq" id="WP_341981766.1">
    <property type="nucleotide sequence ID" value="NZ_JBBYAF010000009.1"/>
</dbReference>
<dbReference type="InterPro" id="IPR036513">
    <property type="entry name" value="STAS_dom_sf"/>
</dbReference>
<dbReference type="PANTHER" id="PTHR33745:SF3">
    <property type="entry name" value="RSBT CO-ANTAGONIST PROTEIN RSBRC"/>
    <property type="match status" value="1"/>
</dbReference>
<evidence type="ECO:0000256" key="1">
    <source>
        <dbReference type="ARBA" id="ARBA00022553"/>
    </source>
</evidence>
<proteinExistence type="predicted"/>
<dbReference type="Gene3D" id="1.10.490.70">
    <property type="entry name" value="Histidine kinase N-terminal domain"/>
    <property type="match status" value="1"/>
</dbReference>
<dbReference type="PROSITE" id="PS50801">
    <property type="entry name" value="STAS"/>
    <property type="match status" value="1"/>
</dbReference>
<evidence type="ECO:0000313" key="3">
    <source>
        <dbReference type="EMBL" id="MEL3971961.1"/>
    </source>
</evidence>
<dbReference type="EMBL" id="JBBYAF010000009">
    <property type="protein sequence ID" value="MEL3971961.1"/>
    <property type="molecule type" value="Genomic_DNA"/>
</dbReference>
<dbReference type="InterPro" id="IPR002645">
    <property type="entry name" value="STAS_dom"/>
</dbReference>
<name>A0ABU9K869_9BACI</name>
<comment type="caution">
    <text evidence="3">The sequence shown here is derived from an EMBL/GenBank/DDBJ whole genome shotgun (WGS) entry which is preliminary data.</text>
</comment>
<gene>
    <name evidence="3" type="ORF">AAEO50_06700</name>
</gene>
<dbReference type="Proteomes" id="UP001389717">
    <property type="component" value="Unassembled WGS sequence"/>
</dbReference>
<reference evidence="3 4" key="1">
    <citation type="submission" date="2024-04" db="EMBL/GenBank/DDBJ databases">
        <title>Bacillus oryzaecorticis sp. nov., a moderately halophilic bacterium isolated from rice husks.</title>
        <authorList>
            <person name="Zhu H.-S."/>
        </authorList>
    </citation>
    <scope>NUCLEOTIDE SEQUENCE [LARGE SCALE GENOMIC DNA]</scope>
    <source>
        <strain evidence="3 4">ZC255</strain>
    </source>
</reference>
<accession>A0ABU9K869</accession>
<organism evidence="3 4">
    <name type="scientific">Rossellomorea oryzaecorticis</name>
    <dbReference type="NCBI Taxonomy" id="1396505"/>
    <lineage>
        <taxon>Bacteria</taxon>
        <taxon>Bacillati</taxon>
        <taxon>Bacillota</taxon>
        <taxon>Bacilli</taxon>
        <taxon>Bacillales</taxon>
        <taxon>Bacillaceae</taxon>
        <taxon>Rossellomorea</taxon>
    </lineage>
</organism>
<evidence type="ECO:0000259" key="2">
    <source>
        <dbReference type="PROSITE" id="PS50801"/>
    </source>
</evidence>
<protein>
    <submittedName>
        <fullName evidence="3">STAS domain-containing protein</fullName>
    </submittedName>
</protein>
<dbReference type="SUPFAM" id="SSF52091">
    <property type="entry name" value="SpoIIaa-like"/>
    <property type="match status" value="1"/>
</dbReference>
<feature type="domain" description="STAS" evidence="2">
    <location>
        <begin position="167"/>
        <end position="278"/>
    </location>
</feature>
<dbReference type="InterPro" id="IPR051932">
    <property type="entry name" value="Bact_StressResp_Reg"/>
</dbReference>
<keyword evidence="4" id="KW-1185">Reference proteome</keyword>